<accession>A0A366DBN3</accession>
<proteinExistence type="predicted"/>
<dbReference type="AlphaFoldDB" id="A0A366DBN3"/>
<dbReference type="EMBL" id="QNRE01000012">
    <property type="protein sequence ID" value="RBO86834.1"/>
    <property type="molecule type" value="Genomic_DNA"/>
</dbReference>
<evidence type="ECO:0000313" key="1">
    <source>
        <dbReference type="EMBL" id="RBO86834.1"/>
    </source>
</evidence>
<dbReference type="RefSeq" id="WP_157115860.1">
    <property type="nucleotide sequence ID" value="NZ_QNRE01000012.1"/>
</dbReference>
<gene>
    <name evidence="1" type="ORF">DFR74_1125</name>
</gene>
<organism evidence="1 2">
    <name type="scientific">Nocardia puris</name>
    <dbReference type="NCBI Taxonomy" id="208602"/>
    <lineage>
        <taxon>Bacteria</taxon>
        <taxon>Bacillati</taxon>
        <taxon>Actinomycetota</taxon>
        <taxon>Actinomycetes</taxon>
        <taxon>Mycobacteriales</taxon>
        <taxon>Nocardiaceae</taxon>
        <taxon>Nocardia</taxon>
    </lineage>
</organism>
<name>A0A366DBN3_9NOCA</name>
<sequence length="54" mass="5996">MQDKPTRQLVTKLRDEIPNLVDNSDSMTRSDIQSSALAVAVKVVNKYYAAEDVA</sequence>
<dbReference type="STRING" id="1210090.GCA_001613185_05024"/>
<reference evidence="1 2" key="1">
    <citation type="submission" date="2018-06" db="EMBL/GenBank/DDBJ databases">
        <title>Genomic Encyclopedia of Type Strains, Phase IV (KMG-IV): sequencing the most valuable type-strain genomes for metagenomic binning, comparative biology and taxonomic classification.</title>
        <authorList>
            <person name="Goeker M."/>
        </authorList>
    </citation>
    <scope>NUCLEOTIDE SEQUENCE [LARGE SCALE GENOMIC DNA]</scope>
    <source>
        <strain evidence="1 2">DSM 44599</strain>
    </source>
</reference>
<dbReference type="Proteomes" id="UP000252586">
    <property type="component" value="Unassembled WGS sequence"/>
</dbReference>
<keyword evidence="2" id="KW-1185">Reference proteome</keyword>
<evidence type="ECO:0000313" key="2">
    <source>
        <dbReference type="Proteomes" id="UP000252586"/>
    </source>
</evidence>
<protein>
    <submittedName>
        <fullName evidence="1">Uncharacterized protein</fullName>
    </submittedName>
</protein>
<comment type="caution">
    <text evidence="1">The sequence shown here is derived from an EMBL/GenBank/DDBJ whole genome shotgun (WGS) entry which is preliminary data.</text>
</comment>